<accession>A0AA46PD73</accession>
<reference evidence="9" key="1">
    <citation type="submission" date="2022-09" db="EMBL/GenBank/DDBJ databases">
        <title>The genome sequence of Rhodococcus aetherivorans N1.</title>
        <authorList>
            <person name="Jiang W."/>
        </authorList>
    </citation>
    <scope>NUCLEOTIDE SEQUENCE</scope>
    <source>
        <strain evidence="9">N1</strain>
    </source>
</reference>
<dbReference type="PANTHER" id="PTHR33452:SF1">
    <property type="entry name" value="INNER MEMBRANE PROTEIN YPHA-RELATED"/>
    <property type="match status" value="1"/>
</dbReference>
<dbReference type="EMBL" id="CP106982">
    <property type="protein sequence ID" value="UYF96490.1"/>
    <property type="molecule type" value="Genomic_DNA"/>
</dbReference>
<feature type="transmembrane region" description="Helical" evidence="8">
    <location>
        <begin position="164"/>
        <end position="192"/>
    </location>
</feature>
<comment type="similarity">
    <text evidence="2">Belongs to the DoxX family.</text>
</comment>
<evidence type="ECO:0000256" key="3">
    <source>
        <dbReference type="ARBA" id="ARBA00022475"/>
    </source>
</evidence>
<dbReference type="GeneID" id="83621226"/>
<feature type="transmembrane region" description="Helical" evidence="8">
    <location>
        <begin position="243"/>
        <end position="263"/>
    </location>
</feature>
<keyword evidence="3" id="KW-1003">Cell membrane</keyword>
<proteinExistence type="inferred from homology"/>
<name>A0AA46PD73_9NOCA</name>
<evidence type="ECO:0000256" key="4">
    <source>
        <dbReference type="ARBA" id="ARBA00022692"/>
    </source>
</evidence>
<evidence type="ECO:0000256" key="7">
    <source>
        <dbReference type="SAM" id="MobiDB-lite"/>
    </source>
</evidence>
<feature type="compositionally biased region" description="Basic and acidic residues" evidence="7">
    <location>
        <begin position="1"/>
        <end position="10"/>
    </location>
</feature>
<dbReference type="AlphaFoldDB" id="A0AA46PD73"/>
<evidence type="ECO:0000256" key="8">
    <source>
        <dbReference type="SAM" id="Phobius"/>
    </source>
</evidence>
<comment type="subcellular location">
    <subcellularLocation>
        <location evidence="1">Cell membrane</location>
        <topology evidence="1">Multi-pass membrane protein</topology>
    </subcellularLocation>
</comment>
<evidence type="ECO:0000256" key="6">
    <source>
        <dbReference type="ARBA" id="ARBA00023136"/>
    </source>
</evidence>
<feature type="transmembrane region" description="Helical" evidence="8">
    <location>
        <begin position="213"/>
        <end position="231"/>
    </location>
</feature>
<dbReference type="Proteomes" id="UP001163947">
    <property type="component" value="Chromosome"/>
</dbReference>
<dbReference type="Pfam" id="PF07681">
    <property type="entry name" value="DoxX"/>
    <property type="match status" value="1"/>
</dbReference>
<feature type="region of interest" description="Disordered" evidence="7">
    <location>
        <begin position="1"/>
        <end position="65"/>
    </location>
</feature>
<dbReference type="InterPro" id="IPR051907">
    <property type="entry name" value="DoxX-like_oxidoreductase"/>
</dbReference>
<keyword evidence="5 8" id="KW-1133">Transmembrane helix</keyword>
<keyword evidence="6 8" id="KW-0472">Membrane</keyword>
<evidence type="ECO:0000256" key="2">
    <source>
        <dbReference type="ARBA" id="ARBA00006679"/>
    </source>
</evidence>
<sequence>MTDKAKDHVPEPTPQDAAEPVSSPYDNPTLELQRPRSSMLESDDDLDLDNSAFERRGPAQYGYADSDVAPTERMHRYEPAGAVAAPIGAETGAAPGPAKARRGTLDLGLLVLRLVVGGTMVVHGVQKLTGLWGGPGMDGFEAMLADAGYQRPALLAVLGAVGEVAAGALLILGLLTPLAAAAVLAIMINAWLFRQSAEPGLQYFAPDGVEYETLLAAAAAVIVLTGPGRVAVDGTRGWATRPFAGSFVALLLGVAGGVCLWIFGR</sequence>
<evidence type="ECO:0000256" key="1">
    <source>
        <dbReference type="ARBA" id="ARBA00004651"/>
    </source>
</evidence>
<dbReference type="GO" id="GO:0005886">
    <property type="term" value="C:plasma membrane"/>
    <property type="evidence" value="ECO:0007669"/>
    <property type="project" value="UniProtKB-SubCell"/>
</dbReference>
<evidence type="ECO:0000313" key="9">
    <source>
        <dbReference type="EMBL" id="UYF96490.1"/>
    </source>
</evidence>
<protein>
    <submittedName>
        <fullName evidence="9">DoxX family protein</fullName>
    </submittedName>
</protein>
<keyword evidence="4 8" id="KW-0812">Transmembrane</keyword>
<evidence type="ECO:0000256" key="5">
    <source>
        <dbReference type="ARBA" id="ARBA00022989"/>
    </source>
</evidence>
<feature type="transmembrane region" description="Helical" evidence="8">
    <location>
        <begin position="107"/>
        <end position="125"/>
    </location>
</feature>
<dbReference type="RefSeq" id="WP_050035413.1">
    <property type="nucleotide sequence ID" value="NZ_CP011341.1"/>
</dbReference>
<dbReference type="KEGG" id="rav:AAT18_16380"/>
<dbReference type="PANTHER" id="PTHR33452">
    <property type="entry name" value="OXIDOREDUCTASE CATD-RELATED"/>
    <property type="match status" value="1"/>
</dbReference>
<evidence type="ECO:0000313" key="10">
    <source>
        <dbReference type="Proteomes" id="UP001163947"/>
    </source>
</evidence>
<organism evidence="9 10">
    <name type="scientific">Rhodococcus aetherivorans</name>
    <dbReference type="NCBI Taxonomy" id="191292"/>
    <lineage>
        <taxon>Bacteria</taxon>
        <taxon>Bacillati</taxon>
        <taxon>Actinomycetota</taxon>
        <taxon>Actinomycetes</taxon>
        <taxon>Mycobacteriales</taxon>
        <taxon>Nocardiaceae</taxon>
        <taxon>Rhodococcus</taxon>
    </lineage>
</organism>
<gene>
    <name evidence="9" type="ORF">OCS65_12375</name>
</gene>
<dbReference type="InterPro" id="IPR032808">
    <property type="entry name" value="DoxX"/>
</dbReference>